<reference evidence="5" key="1">
    <citation type="journal article" date="2019" name="bioRxiv">
        <title>The Genome of the Zebra Mussel, Dreissena polymorpha: A Resource for Invasive Species Research.</title>
        <authorList>
            <person name="McCartney M.A."/>
            <person name="Auch B."/>
            <person name="Kono T."/>
            <person name="Mallez S."/>
            <person name="Zhang Y."/>
            <person name="Obille A."/>
            <person name="Becker A."/>
            <person name="Abrahante J.E."/>
            <person name="Garbe J."/>
            <person name="Badalamenti J.P."/>
            <person name="Herman A."/>
            <person name="Mangelson H."/>
            <person name="Liachko I."/>
            <person name="Sullivan S."/>
            <person name="Sone E.D."/>
            <person name="Koren S."/>
            <person name="Silverstein K.A.T."/>
            <person name="Beckman K.B."/>
            <person name="Gohl D.M."/>
        </authorList>
    </citation>
    <scope>NUCLEOTIDE SEQUENCE</scope>
    <source>
        <strain evidence="5">Duluth1</strain>
        <tissue evidence="5">Whole animal</tissue>
    </source>
</reference>
<evidence type="ECO:0000313" key="5">
    <source>
        <dbReference type="EMBL" id="KAH3812982.1"/>
    </source>
</evidence>
<dbReference type="PROSITE" id="PS00022">
    <property type="entry name" value="EGF_1"/>
    <property type="match status" value="1"/>
</dbReference>
<feature type="domain" description="EGF-like" evidence="4">
    <location>
        <begin position="38"/>
        <end position="49"/>
    </location>
</feature>
<evidence type="ECO:0000256" key="3">
    <source>
        <dbReference type="SAM" id="SignalP"/>
    </source>
</evidence>
<reference evidence="5" key="2">
    <citation type="submission" date="2020-11" db="EMBL/GenBank/DDBJ databases">
        <authorList>
            <person name="McCartney M.A."/>
            <person name="Auch B."/>
            <person name="Kono T."/>
            <person name="Mallez S."/>
            <person name="Becker A."/>
            <person name="Gohl D.M."/>
            <person name="Silverstein K.A.T."/>
            <person name="Koren S."/>
            <person name="Bechman K.B."/>
            <person name="Herman A."/>
            <person name="Abrahante J.E."/>
            <person name="Garbe J."/>
        </authorList>
    </citation>
    <scope>NUCLEOTIDE SEQUENCE</scope>
    <source>
        <strain evidence="5">Duluth1</strain>
        <tissue evidence="5">Whole animal</tissue>
    </source>
</reference>
<sequence length="761" mass="86340">MLLILGFISLSLCEAFIMDENCVHCNWNGVCKTESRQCECYQGFKGTDCSVDCGCQGHGVCNQDNTCQCDNGWKWSSSQHKCIWDCTCPTGVQCMGPGVCACTQACRYGTCWNGQCECWEGYTGDRCDRLDKNTMMNRNISVGMNIEGLSYWSPELKFVDVAKLSSAWITQRDHDGRWDTHEQNNITWRNDGYPARLEKSLSVVKLVFRSTAGVHGPQGNFSLLYDGDGEITFALVSHTVHYNGKGRKTVEFHEGNQGILIKIMRTNENNPIHNIRLIMPGFEDRHELFPFYPPFVENLKRYSELRFMDFLITNGHTPEPTTWSTRRLTTFHTQTGSEGGAIEYAILLANILGADPWFCQPHAADDDFLSRFARLALSDLRPDVKVYVEYSNEVWNSIFRQTTYTKEQGKKLGLDPQDWKAGAKYYNKRATEVADIWTSVLGNRVIPVWAWQTAYYDYTRQIFEDLGTRAAHFKAYAITGYFGCDKVTGTKHNISSMSPEEIHALCHQEFASSIRNFHFHMNLSRSHGLKLLMYEGGPGLESSTHDASTQYAIAYNRHDLMADSVNELMQAWYDVVYNDPQNTAPGGLFNYFASVGQYSKYGSWGMLEYTGQDPYTSPKYLATHRFINSHYHNQYMGPICSFVRLNASELYGCFRDRSSGSQRCGHTADNGMHWTFYPTVHGVNITAVILDGLNPITRVLYIRVVDTLAVNKYFTLNAASANNQWTALKFDEYHRRLAPGSVLRHVPVGGSTGPRPDNTRC</sequence>
<gene>
    <name evidence="5" type="ORF">DPMN_141427</name>
</gene>
<dbReference type="OrthoDB" id="527990at2759"/>
<keyword evidence="1 3" id="KW-0732">Signal</keyword>
<keyword evidence="6" id="KW-1185">Reference proteome</keyword>
<dbReference type="AlphaFoldDB" id="A0A9D4G9Y8"/>
<dbReference type="PANTHER" id="PTHR14949:SF56">
    <property type="entry name" value="EGF-LIKE-DOMAIN, MULTIPLE 7"/>
    <property type="match status" value="1"/>
</dbReference>
<protein>
    <recommendedName>
        <fullName evidence="4">EGF-like domain-containing protein</fullName>
    </recommendedName>
</protein>
<evidence type="ECO:0000256" key="2">
    <source>
        <dbReference type="ARBA" id="ARBA00023157"/>
    </source>
</evidence>
<evidence type="ECO:0000256" key="1">
    <source>
        <dbReference type="ARBA" id="ARBA00022729"/>
    </source>
</evidence>
<proteinExistence type="predicted"/>
<accession>A0A9D4G9Y8</accession>
<keyword evidence="2" id="KW-1015">Disulfide bond</keyword>
<evidence type="ECO:0000259" key="4">
    <source>
        <dbReference type="PROSITE" id="PS00022"/>
    </source>
</evidence>
<name>A0A9D4G9Y8_DREPO</name>
<feature type="chain" id="PRO_5038342771" description="EGF-like domain-containing protein" evidence="3">
    <location>
        <begin position="16"/>
        <end position="761"/>
    </location>
</feature>
<dbReference type="Proteomes" id="UP000828390">
    <property type="component" value="Unassembled WGS sequence"/>
</dbReference>
<dbReference type="PANTHER" id="PTHR14949">
    <property type="entry name" value="EGF-LIKE-DOMAIN, MULTIPLE 7, 8"/>
    <property type="match status" value="1"/>
</dbReference>
<feature type="signal peptide" evidence="3">
    <location>
        <begin position="1"/>
        <end position="15"/>
    </location>
</feature>
<organism evidence="5 6">
    <name type="scientific">Dreissena polymorpha</name>
    <name type="common">Zebra mussel</name>
    <name type="synonym">Mytilus polymorpha</name>
    <dbReference type="NCBI Taxonomy" id="45954"/>
    <lineage>
        <taxon>Eukaryota</taxon>
        <taxon>Metazoa</taxon>
        <taxon>Spiralia</taxon>
        <taxon>Lophotrochozoa</taxon>
        <taxon>Mollusca</taxon>
        <taxon>Bivalvia</taxon>
        <taxon>Autobranchia</taxon>
        <taxon>Heteroconchia</taxon>
        <taxon>Euheterodonta</taxon>
        <taxon>Imparidentia</taxon>
        <taxon>Neoheterodontei</taxon>
        <taxon>Myida</taxon>
        <taxon>Dreissenoidea</taxon>
        <taxon>Dreissenidae</taxon>
        <taxon>Dreissena</taxon>
    </lineage>
</organism>
<comment type="caution">
    <text evidence="5">The sequence shown here is derived from an EMBL/GenBank/DDBJ whole genome shotgun (WGS) entry which is preliminary data.</text>
</comment>
<dbReference type="InterPro" id="IPR050969">
    <property type="entry name" value="Dev_Signal_Modulators"/>
</dbReference>
<dbReference type="EMBL" id="JAIWYP010000006">
    <property type="protein sequence ID" value="KAH3812982.1"/>
    <property type="molecule type" value="Genomic_DNA"/>
</dbReference>
<dbReference type="InterPro" id="IPR000742">
    <property type="entry name" value="EGF"/>
</dbReference>
<evidence type="ECO:0000313" key="6">
    <source>
        <dbReference type="Proteomes" id="UP000828390"/>
    </source>
</evidence>